<dbReference type="EMBL" id="JACNJZ010000142">
    <property type="protein sequence ID" value="MBC8318273.1"/>
    <property type="molecule type" value="Genomic_DNA"/>
</dbReference>
<evidence type="ECO:0000256" key="4">
    <source>
        <dbReference type="ARBA" id="ARBA00023002"/>
    </source>
</evidence>
<reference evidence="6 7" key="1">
    <citation type="submission" date="2020-08" db="EMBL/GenBank/DDBJ databases">
        <title>Bridging the membrane lipid divide: bacteria of the FCB group superphylum have the potential to synthesize archaeal ether lipids.</title>
        <authorList>
            <person name="Villanueva L."/>
            <person name="Von Meijenfeldt F.A.B."/>
            <person name="Westbye A.B."/>
            <person name="Yadav S."/>
            <person name="Hopmans E.C."/>
            <person name="Dutilh B.E."/>
            <person name="Sinninghe Damste J.S."/>
        </authorList>
    </citation>
    <scope>NUCLEOTIDE SEQUENCE [LARGE SCALE GENOMIC DNA]</scope>
    <source>
        <strain evidence="6">NIOZ-UU47</strain>
    </source>
</reference>
<dbReference type="PRINTS" id="PR00411">
    <property type="entry name" value="PNDRDTASEI"/>
</dbReference>
<dbReference type="AlphaFoldDB" id="A0A8J6NGU8"/>
<dbReference type="SUPFAM" id="SSF51905">
    <property type="entry name" value="FAD/NAD(P)-binding domain"/>
    <property type="match status" value="2"/>
</dbReference>
<dbReference type="PRINTS" id="PR00368">
    <property type="entry name" value="FADPNR"/>
</dbReference>
<dbReference type="InterPro" id="IPR036188">
    <property type="entry name" value="FAD/NAD-bd_sf"/>
</dbReference>
<evidence type="ECO:0000313" key="7">
    <source>
        <dbReference type="Proteomes" id="UP000614424"/>
    </source>
</evidence>
<keyword evidence="3" id="KW-0274">FAD</keyword>
<evidence type="ECO:0000259" key="5">
    <source>
        <dbReference type="Pfam" id="PF07992"/>
    </source>
</evidence>
<dbReference type="GO" id="GO:0003955">
    <property type="term" value="F:NAD(P)H dehydrogenase (quinone) activity"/>
    <property type="evidence" value="ECO:0007669"/>
    <property type="project" value="TreeGrafter"/>
</dbReference>
<gene>
    <name evidence="6" type="ORF">H8E41_10235</name>
</gene>
<dbReference type="GO" id="GO:0019646">
    <property type="term" value="P:aerobic electron transport chain"/>
    <property type="evidence" value="ECO:0007669"/>
    <property type="project" value="TreeGrafter"/>
</dbReference>
<name>A0A8J6NGU8_9BACT</name>
<keyword evidence="2" id="KW-0285">Flavoprotein</keyword>
<feature type="domain" description="FAD/NAD(P)-binding" evidence="5">
    <location>
        <begin position="4"/>
        <end position="285"/>
    </location>
</feature>
<protein>
    <submittedName>
        <fullName evidence="6">FAD-dependent oxidoreductase</fullName>
    </submittedName>
</protein>
<evidence type="ECO:0000256" key="1">
    <source>
        <dbReference type="ARBA" id="ARBA00001974"/>
    </source>
</evidence>
<dbReference type="Proteomes" id="UP000614424">
    <property type="component" value="Unassembled WGS sequence"/>
</dbReference>
<evidence type="ECO:0000256" key="3">
    <source>
        <dbReference type="ARBA" id="ARBA00022827"/>
    </source>
</evidence>
<proteinExistence type="predicted"/>
<accession>A0A8J6NGU8</accession>
<dbReference type="InterPro" id="IPR051169">
    <property type="entry name" value="NADH-Q_oxidoreductase"/>
</dbReference>
<comment type="caution">
    <text evidence="6">The sequence shown here is derived from an EMBL/GenBank/DDBJ whole genome shotgun (WGS) entry which is preliminary data.</text>
</comment>
<dbReference type="Pfam" id="PF07992">
    <property type="entry name" value="Pyr_redox_2"/>
    <property type="match status" value="1"/>
</dbReference>
<dbReference type="InterPro" id="IPR023753">
    <property type="entry name" value="FAD/NAD-binding_dom"/>
</dbReference>
<evidence type="ECO:0000313" key="6">
    <source>
        <dbReference type="EMBL" id="MBC8318273.1"/>
    </source>
</evidence>
<sequence>MKKHLVLVGGGHAHMVTLANLAAIKAKGHEVTVIGPSDYHYYSGMGPGMLSGFYKPEDIRFATRHVVEKQGCKFIRDKVVRADPAGKKVFLQSGGDISYDVVSFNAGSYVPTPGQPMEGKDVFSVKPIERLLQARDRLVELTADRKISVAVVGGGPAAAEIAGNISALVKKAAFQPSITVFAGRNFMSRFPEAIRGKARQTLVSRGIRIIEEGYVSQVDSGRVVLDSGQSYDVDFIMLATGVRPSMIFKESGLPVGPDGGLLVNSYLQSPECPEIFGGGDCIYFQDRPLDKVGVYAVRENPVLYHNLVAALEGRSLQSFDPGGDYLLVFNMGDGIGILRKKWLQFNGRLAFRVKDYIDRKFMREFQAME</sequence>
<dbReference type="Gene3D" id="3.50.50.100">
    <property type="match status" value="1"/>
</dbReference>
<comment type="cofactor">
    <cofactor evidence="1">
        <name>FAD</name>
        <dbReference type="ChEBI" id="CHEBI:57692"/>
    </cofactor>
</comment>
<organism evidence="6 7">
    <name type="scientific">Candidatus Desulfobia pelagia</name>
    <dbReference type="NCBI Taxonomy" id="2841692"/>
    <lineage>
        <taxon>Bacteria</taxon>
        <taxon>Pseudomonadati</taxon>
        <taxon>Thermodesulfobacteriota</taxon>
        <taxon>Desulfobulbia</taxon>
        <taxon>Desulfobulbales</taxon>
        <taxon>Desulfobulbaceae</taxon>
        <taxon>Candidatus Desulfobia</taxon>
    </lineage>
</organism>
<dbReference type="PANTHER" id="PTHR42913:SF9">
    <property type="entry name" value="SLR1591 PROTEIN"/>
    <property type="match status" value="1"/>
</dbReference>
<dbReference type="PANTHER" id="PTHR42913">
    <property type="entry name" value="APOPTOSIS-INDUCING FACTOR 1"/>
    <property type="match status" value="1"/>
</dbReference>
<evidence type="ECO:0000256" key="2">
    <source>
        <dbReference type="ARBA" id="ARBA00022630"/>
    </source>
</evidence>
<keyword evidence="4" id="KW-0560">Oxidoreductase</keyword>